<name>A0A6B3NCM2_9CYAN</name>
<protein>
    <submittedName>
        <fullName evidence="1">Uncharacterized protein</fullName>
    </submittedName>
</protein>
<reference evidence="1" key="1">
    <citation type="submission" date="2019-11" db="EMBL/GenBank/DDBJ databases">
        <title>Genomic insights into an expanded diversity of filamentous marine cyanobacteria reveals the extraordinary biosynthetic potential of Moorea and Okeania.</title>
        <authorList>
            <person name="Ferreira Leao T."/>
            <person name="Wang M."/>
            <person name="Moss N."/>
            <person name="Da Silva R."/>
            <person name="Sanders J."/>
            <person name="Nurk S."/>
            <person name="Gurevich A."/>
            <person name="Humphrey G."/>
            <person name="Reher R."/>
            <person name="Zhu Q."/>
            <person name="Belda-Ferre P."/>
            <person name="Glukhov E."/>
            <person name="Rex R."/>
            <person name="Dorrestein P.C."/>
            <person name="Knight R."/>
            <person name="Pevzner P."/>
            <person name="Gerwick W.H."/>
            <person name="Gerwick L."/>
        </authorList>
    </citation>
    <scope>NUCLEOTIDE SEQUENCE</scope>
    <source>
        <strain evidence="1">SIO1C4</strain>
    </source>
</reference>
<proteinExistence type="predicted"/>
<accession>A0A6B3NCM2</accession>
<organism evidence="1">
    <name type="scientific">Symploca sp. SIO1C4</name>
    <dbReference type="NCBI Taxonomy" id="2607765"/>
    <lineage>
        <taxon>Bacteria</taxon>
        <taxon>Bacillati</taxon>
        <taxon>Cyanobacteriota</taxon>
        <taxon>Cyanophyceae</taxon>
        <taxon>Coleofasciculales</taxon>
        <taxon>Coleofasciculaceae</taxon>
        <taxon>Symploca</taxon>
    </lineage>
</organism>
<dbReference type="AlphaFoldDB" id="A0A6B3NCM2"/>
<gene>
    <name evidence="1" type="ORF">F6J89_09255</name>
</gene>
<sequence length="500" mass="58028">MNKVDLLSWNGFDLDYPLASYAYGDGRDEVWVERDMGCTSSQTFRDAKQLIYCRTFEGWEGNERDYCEIYQEYSHLTHIHFRPEYSAYCRFDDHGDIDNVVTITLGEDKNHPNVSLVSFKREPLEEYLVATKSSLVRLFDFTLYRKNCFSGWPGGDETQGDLGDNCFYRQRVLEGYAAYTHGVELVPLSRSKDTITSILKGGGRVRNTSFAQFIIWDWRNGQNAIVSTNPDDTTNYFEAKNNSLPYELSPAFFRPEVLSKYKMNKEKYTVGEHEVTCRAAWYLRGIDINEAGQVHAYICDLRHLPFQEQQYWASYNEKPKASISERAIIHDFKGEYGNIISPLQSILSIMRRWRDENVEWWNLRENSLFDNVSIPVTTSKDEWSEAFMDLSKLIIEGFNMRFLRKQLDEMGINYKKEEQSILLLEKVRMAHAGNEAPIKLDALRTVQQIRSKVKGHSGSTEAQEIVTRAISEHGSFSQHFKETCRMVAKELGEIEQVFNP</sequence>
<evidence type="ECO:0000313" key="1">
    <source>
        <dbReference type="EMBL" id="NER27804.1"/>
    </source>
</evidence>
<comment type="caution">
    <text evidence="1">The sequence shown here is derived from an EMBL/GenBank/DDBJ whole genome shotgun (WGS) entry which is preliminary data.</text>
</comment>
<dbReference type="EMBL" id="JAAHFQ010000136">
    <property type="protein sequence ID" value="NER27804.1"/>
    <property type="molecule type" value="Genomic_DNA"/>
</dbReference>